<dbReference type="GO" id="GO:0005634">
    <property type="term" value="C:nucleus"/>
    <property type="evidence" value="ECO:0007669"/>
    <property type="project" value="UniProtKB-SubCell"/>
</dbReference>
<dbReference type="SMART" id="SM00353">
    <property type="entry name" value="HLH"/>
    <property type="match status" value="1"/>
</dbReference>
<dbReference type="AlphaFoldDB" id="V7C0S3"/>
<dbReference type="SUPFAM" id="SSF47459">
    <property type="entry name" value="HLH, helix-loop-helix DNA-binding domain"/>
    <property type="match status" value="1"/>
</dbReference>
<evidence type="ECO:0000259" key="8">
    <source>
        <dbReference type="PROSITE" id="PS50888"/>
    </source>
</evidence>
<dbReference type="Pfam" id="PF00010">
    <property type="entry name" value="HLH"/>
    <property type="match status" value="1"/>
</dbReference>
<dbReference type="eggNOG" id="ENOG502QQ2A">
    <property type="taxonomic scope" value="Eukaryota"/>
</dbReference>
<dbReference type="Proteomes" id="UP000000226">
    <property type="component" value="Chromosome 4"/>
</dbReference>
<dbReference type="InterPro" id="IPR051358">
    <property type="entry name" value="TF_AMS/ICE1/BHLH6-like"/>
</dbReference>
<evidence type="ECO:0000313" key="9">
    <source>
        <dbReference type="EMBL" id="ESW23719.1"/>
    </source>
</evidence>
<evidence type="ECO:0000256" key="4">
    <source>
        <dbReference type="ARBA" id="ARBA00023125"/>
    </source>
</evidence>
<keyword evidence="3" id="KW-0805">Transcription regulation</keyword>
<reference evidence="10" key="1">
    <citation type="journal article" date="2014" name="Nat. Genet.">
        <title>A reference genome for common bean and genome-wide analysis of dual domestications.</title>
        <authorList>
            <person name="Schmutz J."/>
            <person name="McClean P.E."/>
            <person name="Mamidi S."/>
            <person name="Wu G.A."/>
            <person name="Cannon S.B."/>
            <person name="Grimwood J."/>
            <person name="Jenkins J."/>
            <person name="Shu S."/>
            <person name="Song Q."/>
            <person name="Chavarro C."/>
            <person name="Torres-Torres M."/>
            <person name="Geffroy V."/>
            <person name="Moghaddam S.M."/>
            <person name="Gao D."/>
            <person name="Abernathy B."/>
            <person name="Barry K."/>
            <person name="Blair M."/>
            <person name="Brick M.A."/>
            <person name="Chovatia M."/>
            <person name="Gepts P."/>
            <person name="Goodstein D.M."/>
            <person name="Gonzales M."/>
            <person name="Hellsten U."/>
            <person name="Hyten D.L."/>
            <person name="Jia G."/>
            <person name="Kelly J.D."/>
            <person name="Kudrna D."/>
            <person name="Lee R."/>
            <person name="Richard M.M."/>
            <person name="Miklas P.N."/>
            <person name="Osorno J.M."/>
            <person name="Rodrigues J."/>
            <person name="Thareau V."/>
            <person name="Urrea C.A."/>
            <person name="Wang M."/>
            <person name="Yu Y."/>
            <person name="Zhang M."/>
            <person name="Wing R.A."/>
            <person name="Cregan P.B."/>
            <person name="Rokhsar D.S."/>
            <person name="Jackson S.A."/>
        </authorList>
    </citation>
    <scope>NUCLEOTIDE SEQUENCE [LARGE SCALE GENOMIC DNA]</scope>
    <source>
        <strain evidence="10">cv. G19833</strain>
    </source>
</reference>
<dbReference type="GO" id="GO:0043565">
    <property type="term" value="F:sequence-specific DNA binding"/>
    <property type="evidence" value="ECO:0007669"/>
    <property type="project" value="TreeGrafter"/>
</dbReference>
<gene>
    <name evidence="9" type="ORF">PHAVU_004G070200g</name>
</gene>
<dbReference type="GO" id="GO:0003700">
    <property type="term" value="F:DNA-binding transcription factor activity"/>
    <property type="evidence" value="ECO:0007669"/>
    <property type="project" value="TreeGrafter"/>
</dbReference>
<organism evidence="9 10">
    <name type="scientific">Phaseolus vulgaris</name>
    <name type="common">Kidney bean</name>
    <name type="synonym">French bean</name>
    <dbReference type="NCBI Taxonomy" id="3885"/>
    <lineage>
        <taxon>Eukaryota</taxon>
        <taxon>Viridiplantae</taxon>
        <taxon>Streptophyta</taxon>
        <taxon>Embryophyta</taxon>
        <taxon>Tracheophyta</taxon>
        <taxon>Spermatophyta</taxon>
        <taxon>Magnoliopsida</taxon>
        <taxon>eudicotyledons</taxon>
        <taxon>Gunneridae</taxon>
        <taxon>Pentapetalae</taxon>
        <taxon>rosids</taxon>
        <taxon>fabids</taxon>
        <taxon>Fabales</taxon>
        <taxon>Fabaceae</taxon>
        <taxon>Papilionoideae</taxon>
        <taxon>50 kb inversion clade</taxon>
        <taxon>NPAAA clade</taxon>
        <taxon>indigoferoid/millettioid clade</taxon>
        <taxon>Phaseoleae</taxon>
        <taxon>Phaseolus</taxon>
    </lineage>
</organism>
<keyword evidence="4" id="KW-0238">DNA-binding</keyword>
<dbReference type="PANTHER" id="PTHR31945">
    <property type="entry name" value="TRANSCRIPTION FACTOR SCREAM2-RELATED"/>
    <property type="match status" value="1"/>
</dbReference>
<accession>V7C0S3</accession>
<sequence length="318" mass="35955">MLPTKTLTRTFRVPWLEPQQSDVVTGTGVLFHCKTMLDSDWYVDQSHHEFLQNDAFLLNSLDSSSSSSLPQQHHMVPQKPSFSSFFEANGNGFLDGGFDFGEESCFLASFSGNVPSLNAKFAERRDRAAVRSLYELSPPTLYRKRMERGGGREEEEGLNYESDEYGKLLENVFDANDNDDNENRVGGGDHKGKKKGMPAKNLMGERRRRKKLNDRLYMLRSIVPKISKMDRASILGDAIDYLRELLQRINDLHNELETSKLDSSLPPSASFHPVTPTVPTLPCRVKEELCATTLPSPKHQSTKVFVCHSAKLYFFPVS</sequence>
<evidence type="ECO:0000256" key="6">
    <source>
        <dbReference type="ARBA" id="ARBA00023242"/>
    </source>
</evidence>
<dbReference type="PROSITE" id="PS50888">
    <property type="entry name" value="BHLH"/>
    <property type="match status" value="1"/>
</dbReference>
<keyword evidence="2" id="KW-0217">Developmental protein</keyword>
<keyword evidence="6" id="KW-0539">Nucleus</keyword>
<keyword evidence="5" id="KW-0804">Transcription</keyword>
<protein>
    <recommendedName>
        <fullName evidence="8">BHLH domain-containing protein</fullName>
    </recommendedName>
</protein>
<feature type="compositionally biased region" description="Basic and acidic residues" evidence="7">
    <location>
        <begin position="181"/>
        <end position="190"/>
    </location>
</feature>
<keyword evidence="10" id="KW-1185">Reference proteome</keyword>
<dbReference type="InterPro" id="IPR011598">
    <property type="entry name" value="bHLH_dom"/>
</dbReference>
<dbReference type="FunFam" id="4.10.280.10:FF:000066">
    <property type="entry name" value="BHLH transcription factor"/>
    <property type="match status" value="1"/>
</dbReference>
<comment type="subcellular location">
    <subcellularLocation>
        <location evidence="1">Nucleus</location>
    </subcellularLocation>
</comment>
<dbReference type="STRING" id="3885.V7C0S3"/>
<dbReference type="Gene3D" id="4.10.280.10">
    <property type="entry name" value="Helix-loop-helix DNA-binding domain"/>
    <property type="match status" value="1"/>
</dbReference>
<dbReference type="GO" id="GO:0046983">
    <property type="term" value="F:protein dimerization activity"/>
    <property type="evidence" value="ECO:0007669"/>
    <property type="project" value="InterPro"/>
</dbReference>
<evidence type="ECO:0000256" key="1">
    <source>
        <dbReference type="ARBA" id="ARBA00004123"/>
    </source>
</evidence>
<dbReference type="PANTHER" id="PTHR31945:SF129">
    <property type="entry name" value="TRANSCRIPTION FACTOR SCREAM2"/>
    <property type="match status" value="1"/>
</dbReference>
<evidence type="ECO:0000256" key="5">
    <source>
        <dbReference type="ARBA" id="ARBA00023163"/>
    </source>
</evidence>
<name>V7C0S3_PHAVU</name>
<dbReference type="OMA" id="KEELCAT"/>
<evidence type="ECO:0000256" key="7">
    <source>
        <dbReference type="SAM" id="MobiDB-lite"/>
    </source>
</evidence>
<evidence type="ECO:0000256" key="2">
    <source>
        <dbReference type="ARBA" id="ARBA00022473"/>
    </source>
</evidence>
<evidence type="ECO:0000313" key="10">
    <source>
        <dbReference type="Proteomes" id="UP000000226"/>
    </source>
</evidence>
<dbReference type="InterPro" id="IPR036638">
    <property type="entry name" value="HLH_DNA-bd_sf"/>
</dbReference>
<dbReference type="OrthoDB" id="551431at2759"/>
<dbReference type="EMBL" id="CM002291">
    <property type="protein sequence ID" value="ESW23719.1"/>
    <property type="molecule type" value="Genomic_DNA"/>
</dbReference>
<proteinExistence type="predicted"/>
<feature type="region of interest" description="Disordered" evidence="7">
    <location>
        <begin position="176"/>
        <end position="198"/>
    </location>
</feature>
<dbReference type="CDD" id="cd11443">
    <property type="entry name" value="bHLH_AtAMS_like"/>
    <property type="match status" value="1"/>
</dbReference>
<dbReference type="Gramene" id="ESW23719">
    <property type="protein sequence ID" value="ESW23719"/>
    <property type="gene ID" value="PHAVU_004G070200g"/>
</dbReference>
<feature type="domain" description="BHLH" evidence="8">
    <location>
        <begin position="196"/>
        <end position="245"/>
    </location>
</feature>
<evidence type="ECO:0000256" key="3">
    <source>
        <dbReference type="ARBA" id="ARBA00023015"/>
    </source>
</evidence>